<dbReference type="InterPro" id="IPR036890">
    <property type="entry name" value="HATPase_C_sf"/>
</dbReference>
<comment type="caution">
    <text evidence="3">The sequence shown here is derived from an EMBL/GenBank/DDBJ whole genome shotgun (WGS) entry which is preliminary data.</text>
</comment>
<proteinExistence type="predicted"/>
<accession>A0A413YRV7</accession>
<feature type="domain" description="Protein NO VEIN C-terminal" evidence="2">
    <location>
        <begin position="1439"/>
        <end position="1496"/>
    </location>
</feature>
<dbReference type="EMBL" id="QSHM01000017">
    <property type="protein sequence ID" value="RHC11794.1"/>
    <property type="molecule type" value="Genomic_DNA"/>
</dbReference>
<evidence type="ECO:0000259" key="2">
    <source>
        <dbReference type="Pfam" id="PF13020"/>
    </source>
</evidence>
<feature type="region of interest" description="Disordered" evidence="1">
    <location>
        <begin position="1379"/>
        <end position="1402"/>
    </location>
</feature>
<dbReference type="NCBIfam" id="NF047352">
    <property type="entry name" value="P_loop_sacsin"/>
    <property type="match status" value="1"/>
</dbReference>
<evidence type="ECO:0000313" key="3">
    <source>
        <dbReference type="EMBL" id="RHC11794.1"/>
    </source>
</evidence>
<dbReference type="Proteomes" id="UP000285844">
    <property type="component" value="Unassembled WGS sequence"/>
</dbReference>
<dbReference type="InterPro" id="IPR024975">
    <property type="entry name" value="NOV_C"/>
</dbReference>
<evidence type="ECO:0000256" key="1">
    <source>
        <dbReference type="SAM" id="MobiDB-lite"/>
    </source>
</evidence>
<protein>
    <submittedName>
        <fullName evidence="3">DUF3883 domain-containing protein</fullName>
    </submittedName>
</protein>
<gene>
    <name evidence="3" type="ORF">DW858_11910</name>
</gene>
<dbReference type="RefSeq" id="WP_118008921.1">
    <property type="nucleotide sequence ID" value="NZ_QSBA01000003.1"/>
</dbReference>
<organism evidence="3 4">
    <name type="scientific">Lachnospira eligens</name>
    <dbReference type="NCBI Taxonomy" id="39485"/>
    <lineage>
        <taxon>Bacteria</taxon>
        <taxon>Bacillati</taxon>
        <taxon>Bacillota</taxon>
        <taxon>Clostridia</taxon>
        <taxon>Lachnospirales</taxon>
        <taxon>Lachnospiraceae</taxon>
        <taxon>Lachnospira</taxon>
    </lineage>
</organism>
<name>A0A413YRV7_9FIRM</name>
<evidence type="ECO:0000313" key="4">
    <source>
        <dbReference type="Proteomes" id="UP000285844"/>
    </source>
</evidence>
<sequence length="1547" mass="179013">MYDLIKGEIEKIKRKYIDSAEEIVSGYNREYSLSKDYEGRQMFELLQNADDEAAGSSGKVLITFDGKKLSVSNTGETFSFSGVKSLLYPSASPKRVHANKIGCKGLGFRSILTWSNSVTVAAKDFTIQFSKEYAIEFLKSILEEKPELKSEIKALSNEEWPIATLTCPRLLNESALVDGFSTSIIMECREDLTEEIESQIENLEFEELVFLPNLKEIEIICNGYHKVFYKVVDGDDVIIETVDKNTNETECASWKLYKRTGVIQDENNNEKDYEFIIAYDPSGEHQGEVLYSYFKTDVKLGFPALIHGTFELTSDRNSLQKQSMVNKRLIPLLADFMVETAVTISEEQQECDYRPLRLVITSDLDIVLQNVYKLDELLREKVYEKKILPTIANEYISINDGPRYSDADFASVVNPAGFSSLLKLVDDDYIEKYLTSNLDIPFYEYDDFCELINKDIELYSMEDKVELIVLISREYRYKSGEEFPHLIVDSNGDNICDAAKVYPFPNEEQVIALPEWVDIKFLNQEMEQMLYAELSLGNNRRNLVSNLSRYNLEEYSFDRLLRGVVNQIDDDLITHDKCSDILNWLWNYYNLEDRQTITDVKVKVICRDGVIRYAKECYIGKEYGNELGERLVGLYSTNFVALDELNIACEDVNSIASFLEWLGVSKYPRLIKKSLSYEERKEYVESCYPLYVQRDNYWYPKAEFTDIRSVAVGIFENMDELFENANFNDLLAWFILDDEIGSRINVDTEEKNTFACIKGYPYKKIDERTVQPVYLKSYLKFYLANKKWIPNENGLKEIPKYCCFEDNSLEPFIIVPNVDYAYIKGVIGRTCKKDVDAILSRIGVSDVFQEMDNRVIYQVLFKLPELDPDCKKARSLYRKIIRDGLSPEEYKENNPDYNTFVKTGKVAARKAGIKRYVTVTDVRYADKKVFSDEILKSFSMFDIDARAGEEKVKKLFGVRPLKYTNVELEGVPEFHPFDDVFKKEYLRFLPFVFASRMGLKQASADFRRLKYSKVILCSKVTIKYKFGDEIRVSELKDYETVYLRKNNTAYLCVPNKFLMFEELKQVFEFADAVAELITAILDVNEDKDFFRDLFRDTDLIREKKMRSDKNDENLEMLTEARKRFNTEVNLRDEFWMTIAEVLKVPNIEISSYSADELLAVLQLPLDIDDGVNYEDLNCKESIEKFIEIFETLGLDADRYNGAAVHNIDATKYWKSVLKAKMQLFLKKYQAYLVEDLRNEENCVELYDQYKEEYSFLEPTIPNSLYVNIDEIFETECGVSFDDLNQYTDSDIDEILMVEEGKLSQEDLMKLRSLYAPPKIEAYLVFGKVGDLLNPVMVKESKDESEQNEDNVLKDLIGEVFAMPSEGFDDIGMQAVDNNQSATELEKHRKHSKKVHSESTDRKKQEIGMIGEACVYKELLEMYPDARWVSGNAEKAGRIVKGDDTCGYDIKYTDADGKIQYVEVKASRNEEITFCLSDSELRFGCQNASLYEIIYVVIGDDGLPAHKPWRLGHLFEFAEGEDLLHNERFSIESDSYSVVAKMVNKMNK</sequence>
<dbReference type="Pfam" id="PF13020">
    <property type="entry name" value="NOV_C"/>
    <property type="match status" value="1"/>
</dbReference>
<reference evidence="3 4" key="1">
    <citation type="submission" date="2018-08" db="EMBL/GenBank/DDBJ databases">
        <title>A genome reference for cultivated species of the human gut microbiota.</title>
        <authorList>
            <person name="Zou Y."/>
            <person name="Xue W."/>
            <person name="Luo G."/>
        </authorList>
    </citation>
    <scope>NUCLEOTIDE SEQUENCE [LARGE SCALE GENOMIC DNA]</scope>
    <source>
        <strain evidence="3 4">AM37-3BH</strain>
    </source>
</reference>
<dbReference type="SUPFAM" id="SSF55874">
    <property type="entry name" value="ATPase domain of HSP90 chaperone/DNA topoisomerase II/histidine kinase"/>
    <property type="match status" value="1"/>
</dbReference>